<dbReference type="OrthoDB" id="5987198at2759"/>
<protein>
    <recommendedName>
        <fullName evidence="1">Protein kinase domain-containing protein</fullName>
    </recommendedName>
</protein>
<keyword evidence="3" id="KW-1185">Reference proteome</keyword>
<feature type="domain" description="Protein kinase" evidence="1">
    <location>
        <begin position="1"/>
        <end position="293"/>
    </location>
</feature>
<organism evidence="2 3">
    <name type="scientific">Laetiporus sulphureus 93-53</name>
    <dbReference type="NCBI Taxonomy" id="1314785"/>
    <lineage>
        <taxon>Eukaryota</taxon>
        <taxon>Fungi</taxon>
        <taxon>Dikarya</taxon>
        <taxon>Basidiomycota</taxon>
        <taxon>Agaricomycotina</taxon>
        <taxon>Agaricomycetes</taxon>
        <taxon>Polyporales</taxon>
        <taxon>Laetiporus</taxon>
    </lineage>
</organism>
<dbReference type="AlphaFoldDB" id="A0A165IIJ9"/>
<dbReference type="InterPro" id="IPR011009">
    <property type="entry name" value="Kinase-like_dom_sf"/>
</dbReference>
<dbReference type="SUPFAM" id="SSF56112">
    <property type="entry name" value="Protein kinase-like (PK-like)"/>
    <property type="match status" value="1"/>
</dbReference>
<dbReference type="Pfam" id="PF00069">
    <property type="entry name" value="Pkinase"/>
    <property type="match status" value="1"/>
</dbReference>
<sequence>MSEDPLFRHAQELIEEGDRLFSSLRSWEAAWAERQPFLESRSYMLRPRYRPGWIPSWKGTGMHPMYFEDSITLPIRDHLVDATRTSDGMLVYIKRVRTGDTESRIATMLSSPPLSEDPDNRSVPILELFQDTDDESISYMVMPFLRLIDNPPFVFIVEIVEFMEQILTGLAFLHKHGVAHRDCEYKNLMMDAHAMYPQGHHPVATMCLPDGMTEAPYLSRADTGIKYCFIDFGISVHFPQDVRPKLVVGTDGRDQEVPELSMRTPYDPFKVDVFITATCFNMSSTTNFLTSTS</sequence>
<dbReference type="PROSITE" id="PS50011">
    <property type="entry name" value="PROTEIN_KINASE_DOM"/>
    <property type="match status" value="1"/>
</dbReference>
<gene>
    <name evidence="2" type="ORF">LAESUDRAFT_719438</name>
</gene>
<name>A0A165IIJ9_9APHY</name>
<dbReference type="EMBL" id="KV427605">
    <property type="protein sequence ID" value="KZT13124.1"/>
    <property type="molecule type" value="Genomic_DNA"/>
</dbReference>
<dbReference type="STRING" id="1314785.A0A165IIJ9"/>
<dbReference type="GO" id="GO:0005524">
    <property type="term" value="F:ATP binding"/>
    <property type="evidence" value="ECO:0007669"/>
    <property type="project" value="InterPro"/>
</dbReference>
<dbReference type="InParanoid" id="A0A165IIJ9"/>
<dbReference type="GeneID" id="63824656"/>
<dbReference type="InterPro" id="IPR000719">
    <property type="entry name" value="Prot_kinase_dom"/>
</dbReference>
<accession>A0A165IIJ9</accession>
<evidence type="ECO:0000313" key="3">
    <source>
        <dbReference type="Proteomes" id="UP000076871"/>
    </source>
</evidence>
<dbReference type="RefSeq" id="XP_040770634.1">
    <property type="nucleotide sequence ID" value="XM_040907627.1"/>
</dbReference>
<dbReference type="Proteomes" id="UP000076871">
    <property type="component" value="Unassembled WGS sequence"/>
</dbReference>
<dbReference type="GO" id="GO:0004672">
    <property type="term" value="F:protein kinase activity"/>
    <property type="evidence" value="ECO:0007669"/>
    <property type="project" value="InterPro"/>
</dbReference>
<evidence type="ECO:0000313" key="2">
    <source>
        <dbReference type="EMBL" id="KZT13124.1"/>
    </source>
</evidence>
<evidence type="ECO:0000259" key="1">
    <source>
        <dbReference type="PROSITE" id="PS50011"/>
    </source>
</evidence>
<dbReference type="Gene3D" id="1.10.510.10">
    <property type="entry name" value="Transferase(Phosphotransferase) domain 1"/>
    <property type="match status" value="1"/>
</dbReference>
<proteinExistence type="predicted"/>
<reference evidence="2 3" key="1">
    <citation type="journal article" date="2016" name="Mol. Biol. Evol.">
        <title>Comparative Genomics of Early-Diverging Mushroom-Forming Fungi Provides Insights into the Origins of Lignocellulose Decay Capabilities.</title>
        <authorList>
            <person name="Nagy L.G."/>
            <person name="Riley R."/>
            <person name="Tritt A."/>
            <person name="Adam C."/>
            <person name="Daum C."/>
            <person name="Floudas D."/>
            <person name="Sun H."/>
            <person name="Yadav J.S."/>
            <person name="Pangilinan J."/>
            <person name="Larsson K.H."/>
            <person name="Matsuura K."/>
            <person name="Barry K."/>
            <person name="Labutti K."/>
            <person name="Kuo R."/>
            <person name="Ohm R.A."/>
            <person name="Bhattacharya S.S."/>
            <person name="Shirouzu T."/>
            <person name="Yoshinaga Y."/>
            <person name="Martin F.M."/>
            <person name="Grigoriev I.V."/>
            <person name="Hibbett D.S."/>
        </authorList>
    </citation>
    <scope>NUCLEOTIDE SEQUENCE [LARGE SCALE GENOMIC DNA]</scope>
    <source>
        <strain evidence="2 3">93-53</strain>
    </source>
</reference>